<accession>A0A4Y2EVJ6</accession>
<evidence type="ECO:0000313" key="2">
    <source>
        <dbReference type="Proteomes" id="UP000499080"/>
    </source>
</evidence>
<organism evidence="1 2">
    <name type="scientific">Araneus ventricosus</name>
    <name type="common">Orbweaver spider</name>
    <name type="synonym">Epeira ventricosa</name>
    <dbReference type="NCBI Taxonomy" id="182803"/>
    <lineage>
        <taxon>Eukaryota</taxon>
        <taxon>Metazoa</taxon>
        <taxon>Ecdysozoa</taxon>
        <taxon>Arthropoda</taxon>
        <taxon>Chelicerata</taxon>
        <taxon>Arachnida</taxon>
        <taxon>Araneae</taxon>
        <taxon>Araneomorphae</taxon>
        <taxon>Entelegynae</taxon>
        <taxon>Araneoidea</taxon>
        <taxon>Araneidae</taxon>
        <taxon>Araneus</taxon>
    </lineage>
</organism>
<comment type="caution">
    <text evidence="1">The sequence shown here is derived from an EMBL/GenBank/DDBJ whole genome shotgun (WGS) entry which is preliminary data.</text>
</comment>
<dbReference type="Proteomes" id="UP000499080">
    <property type="component" value="Unassembled WGS sequence"/>
</dbReference>
<name>A0A4Y2EVJ6_ARAVE</name>
<gene>
    <name evidence="1" type="ORF">AVEN_91641_1</name>
</gene>
<dbReference type="EMBL" id="BGPR01000729">
    <property type="protein sequence ID" value="GBM33243.1"/>
    <property type="molecule type" value="Genomic_DNA"/>
</dbReference>
<proteinExistence type="predicted"/>
<sequence>MVNIPHGQGKGFTNFPCSLCMWNSRARKTHCTQKEWPNRETLKADKSKIESDLVAIRENKRYSPFPLKLGSTKQHFKSLNAEGEYFQYVLLPFEKIKPGAFIRRIPNLFPFA</sequence>
<dbReference type="AlphaFoldDB" id="A0A4Y2EVJ6"/>
<keyword evidence="2" id="KW-1185">Reference proteome</keyword>
<evidence type="ECO:0000313" key="1">
    <source>
        <dbReference type="EMBL" id="GBM33243.1"/>
    </source>
</evidence>
<protein>
    <submittedName>
        <fullName evidence="1">Uncharacterized protein</fullName>
    </submittedName>
</protein>
<reference evidence="1 2" key="1">
    <citation type="journal article" date="2019" name="Sci. Rep.">
        <title>Orb-weaving spider Araneus ventricosus genome elucidates the spidroin gene catalogue.</title>
        <authorList>
            <person name="Kono N."/>
            <person name="Nakamura H."/>
            <person name="Ohtoshi R."/>
            <person name="Moran D.A.P."/>
            <person name="Shinohara A."/>
            <person name="Yoshida Y."/>
            <person name="Fujiwara M."/>
            <person name="Mori M."/>
            <person name="Tomita M."/>
            <person name="Arakawa K."/>
        </authorList>
    </citation>
    <scope>NUCLEOTIDE SEQUENCE [LARGE SCALE GENOMIC DNA]</scope>
</reference>